<dbReference type="InterPro" id="IPR010930">
    <property type="entry name" value="Flg_bb/hook_C_dom"/>
</dbReference>
<keyword evidence="8" id="KW-1185">Reference proteome</keyword>
<evidence type="ECO:0000256" key="2">
    <source>
        <dbReference type="ARBA" id="ARBA00009677"/>
    </source>
</evidence>
<protein>
    <submittedName>
        <fullName evidence="7">Flagellar basal body rod protein</fullName>
    </submittedName>
</protein>
<feature type="domain" description="Flagellar basal body rod protein N-terminal" evidence="5">
    <location>
        <begin position="4"/>
        <end position="33"/>
    </location>
</feature>
<dbReference type="Pfam" id="PF06429">
    <property type="entry name" value="Flg_bbr_C"/>
    <property type="match status" value="1"/>
</dbReference>
<keyword evidence="7" id="KW-0969">Cilium</keyword>
<keyword evidence="7" id="KW-0282">Flagellum</keyword>
<evidence type="ECO:0000256" key="1">
    <source>
        <dbReference type="ARBA" id="ARBA00004117"/>
    </source>
</evidence>
<comment type="similarity">
    <text evidence="2">Belongs to the flagella basal body rod proteins family.</text>
</comment>
<feature type="compositionally biased region" description="Polar residues" evidence="4">
    <location>
        <begin position="51"/>
        <end position="68"/>
    </location>
</feature>
<dbReference type="PROSITE" id="PS00588">
    <property type="entry name" value="FLAGELLA_BB_ROD"/>
    <property type="match status" value="1"/>
</dbReference>
<proteinExistence type="inferred from homology"/>
<dbReference type="PANTHER" id="PTHR30435">
    <property type="entry name" value="FLAGELLAR PROTEIN"/>
    <property type="match status" value="1"/>
</dbReference>
<dbReference type="Pfam" id="PF00460">
    <property type="entry name" value="Flg_bb_rod"/>
    <property type="match status" value="1"/>
</dbReference>
<evidence type="ECO:0000313" key="8">
    <source>
        <dbReference type="Proteomes" id="UP000438699"/>
    </source>
</evidence>
<keyword evidence="7" id="KW-0966">Cell projection</keyword>
<evidence type="ECO:0000256" key="3">
    <source>
        <dbReference type="ARBA" id="ARBA00023143"/>
    </source>
</evidence>
<dbReference type="GO" id="GO:0071978">
    <property type="term" value="P:bacterial-type flagellum-dependent swarming motility"/>
    <property type="evidence" value="ECO:0007669"/>
    <property type="project" value="TreeGrafter"/>
</dbReference>
<comment type="caution">
    <text evidence="7">The sequence shown here is derived from an EMBL/GenBank/DDBJ whole genome shotgun (WGS) entry which is preliminary data.</text>
</comment>
<dbReference type="GO" id="GO:0009425">
    <property type="term" value="C:bacterial-type flagellum basal body"/>
    <property type="evidence" value="ECO:0007669"/>
    <property type="project" value="UniProtKB-SubCell"/>
</dbReference>
<dbReference type="EMBL" id="WAIE01000002">
    <property type="protein sequence ID" value="KAB1442421.1"/>
    <property type="molecule type" value="Genomic_DNA"/>
</dbReference>
<evidence type="ECO:0000259" key="6">
    <source>
        <dbReference type="Pfam" id="PF06429"/>
    </source>
</evidence>
<gene>
    <name evidence="7" type="ORF">F8A88_08230</name>
</gene>
<evidence type="ECO:0000313" key="7">
    <source>
        <dbReference type="EMBL" id="KAB1442421.1"/>
    </source>
</evidence>
<dbReference type="AlphaFoldDB" id="A0A6N6N387"/>
<evidence type="ECO:0000256" key="4">
    <source>
        <dbReference type="SAM" id="MobiDB-lite"/>
    </source>
</evidence>
<feature type="domain" description="Flagellar basal-body/hook protein C-terminal" evidence="6">
    <location>
        <begin position="67"/>
        <end position="106"/>
    </location>
</feature>
<dbReference type="InterPro" id="IPR001444">
    <property type="entry name" value="Flag_bb_rod_N"/>
</dbReference>
<dbReference type="OrthoDB" id="7357187at2"/>
<reference evidence="7 8" key="1">
    <citation type="journal article" date="2017" name="Int. J. Syst. Evol. Microbiol.">
        <title>Desulfovibrio senegalensis sp. nov., a mesophilic sulfate reducer isolated from marine sediment.</title>
        <authorList>
            <person name="Thioye A."/>
            <person name="Gam Z.B.A."/>
            <person name="Mbengue M."/>
            <person name="Cayol J.L."/>
            <person name="Joseph-Bartoli M."/>
            <person name="Toure-Kane C."/>
            <person name="Labat M."/>
        </authorList>
    </citation>
    <scope>NUCLEOTIDE SEQUENCE [LARGE SCALE GENOMIC DNA]</scope>
    <source>
        <strain evidence="7 8">DSM 101509</strain>
    </source>
</reference>
<name>A0A6N6N387_9BACT</name>
<dbReference type="RefSeq" id="WP_151150642.1">
    <property type="nucleotide sequence ID" value="NZ_WAIE01000002.1"/>
</dbReference>
<evidence type="ECO:0000259" key="5">
    <source>
        <dbReference type="Pfam" id="PF00460"/>
    </source>
</evidence>
<comment type="subcellular location">
    <subcellularLocation>
        <location evidence="1">Bacterial flagellum basal body</location>
    </subcellularLocation>
</comment>
<dbReference type="InterPro" id="IPR019776">
    <property type="entry name" value="Flagellar_basal_body_rod_CS"/>
</dbReference>
<dbReference type="Proteomes" id="UP000438699">
    <property type="component" value="Unassembled WGS sequence"/>
</dbReference>
<accession>A0A6N6N387</accession>
<feature type="region of interest" description="Disordered" evidence="4">
    <location>
        <begin position="36"/>
        <end position="68"/>
    </location>
</feature>
<organism evidence="7 8">
    <name type="scientific">Pseudodesulfovibrio senegalensis</name>
    <dbReference type="NCBI Taxonomy" id="1721087"/>
    <lineage>
        <taxon>Bacteria</taxon>
        <taxon>Pseudomonadati</taxon>
        <taxon>Thermodesulfobacteriota</taxon>
        <taxon>Desulfovibrionia</taxon>
        <taxon>Desulfovibrionales</taxon>
        <taxon>Desulfovibrionaceae</taxon>
    </lineage>
</organism>
<keyword evidence="3" id="KW-0975">Bacterial flagellum</keyword>
<dbReference type="PANTHER" id="PTHR30435:SF19">
    <property type="entry name" value="FLAGELLAR BASAL-BODY ROD PROTEIN FLGG"/>
    <property type="match status" value="1"/>
</dbReference>
<sequence>MNIDANVSAMSALGSAHQVTANNIANVNTDGFQASRANLETGPGGEGVRVSSLTKDTSSGSIFQGRETSNVDTAREMVGLMTTENAYAANSAVIRADDQTTGYLLDMLV</sequence>